<protein>
    <submittedName>
        <fullName evidence="1">Uncharacterized protein</fullName>
    </submittedName>
</protein>
<reference evidence="1" key="1">
    <citation type="submission" date="2020-08" db="EMBL/GenBank/DDBJ databases">
        <title>Multicomponent nature underlies the extraordinary mechanical properties of spider dragline silk.</title>
        <authorList>
            <person name="Kono N."/>
            <person name="Nakamura H."/>
            <person name="Mori M."/>
            <person name="Yoshida Y."/>
            <person name="Ohtoshi R."/>
            <person name="Malay A.D."/>
            <person name="Moran D.A.P."/>
            <person name="Tomita M."/>
            <person name="Numata K."/>
            <person name="Arakawa K."/>
        </authorList>
    </citation>
    <scope>NUCLEOTIDE SEQUENCE</scope>
</reference>
<dbReference type="Proteomes" id="UP000887013">
    <property type="component" value="Unassembled WGS sequence"/>
</dbReference>
<accession>A0A8X6NNN5</accession>
<keyword evidence="2" id="KW-1185">Reference proteome</keyword>
<dbReference type="EMBL" id="BMAW01011354">
    <property type="protein sequence ID" value="GFT23369.1"/>
    <property type="molecule type" value="Genomic_DNA"/>
</dbReference>
<gene>
    <name evidence="1" type="ORF">NPIL_160011</name>
</gene>
<proteinExistence type="predicted"/>
<evidence type="ECO:0000313" key="2">
    <source>
        <dbReference type="Proteomes" id="UP000887013"/>
    </source>
</evidence>
<dbReference type="AlphaFoldDB" id="A0A8X6NNN5"/>
<organism evidence="1 2">
    <name type="scientific">Nephila pilipes</name>
    <name type="common">Giant wood spider</name>
    <name type="synonym">Nephila maculata</name>
    <dbReference type="NCBI Taxonomy" id="299642"/>
    <lineage>
        <taxon>Eukaryota</taxon>
        <taxon>Metazoa</taxon>
        <taxon>Ecdysozoa</taxon>
        <taxon>Arthropoda</taxon>
        <taxon>Chelicerata</taxon>
        <taxon>Arachnida</taxon>
        <taxon>Araneae</taxon>
        <taxon>Araneomorphae</taxon>
        <taxon>Entelegynae</taxon>
        <taxon>Araneoidea</taxon>
        <taxon>Nephilidae</taxon>
        <taxon>Nephila</taxon>
    </lineage>
</organism>
<sequence length="183" mass="20448">MDDVINMVFEICVYLLPWIVFERDLPSFLEIICYAIVIELVKVCCLLEFPFVGNLSGGSSEELQNSIEDSVCVGDSFAVNGYQAPSSKVYFAPETKDVILKPLKPSRIDIVPLVNSEVVYSFCKALNLRAKLVPAESRVVFSQQKRSKKDKIIPVVHSKIVYSICLGLDLEAKLAPVKEGETW</sequence>
<comment type="caution">
    <text evidence="1">The sequence shown here is derived from an EMBL/GenBank/DDBJ whole genome shotgun (WGS) entry which is preliminary data.</text>
</comment>
<evidence type="ECO:0000313" key="1">
    <source>
        <dbReference type="EMBL" id="GFT23369.1"/>
    </source>
</evidence>
<name>A0A8X6NNN5_NEPPI</name>